<sequence length="224" mass="25361">MAGLPIDLSALPQEGIPVFVYGTLMAPEVYRRVVGGAAWAQRRFPTWCPARLWGHRRRAVRDRHYPAVQPGSDDEWVDGLLVWAEKKEDIEKMDEWEDYEYTRTAVTVELHPSPTSARSLPSSPNTATATTPPVIHPAEVYIWNMGSRYLSKHEWSYEEFRRDKLPGWVESYEEEQVLDDLAVGEFGANYEHDADEGDKSLIGSVEDLKTGSDGNSPLQQIVIS</sequence>
<dbReference type="EMBL" id="KQ965742">
    <property type="protein sequence ID" value="KXS18400.1"/>
    <property type="molecule type" value="Genomic_DNA"/>
</dbReference>
<evidence type="ECO:0000313" key="7">
    <source>
        <dbReference type="Proteomes" id="UP000070544"/>
    </source>
</evidence>
<dbReference type="Pfam" id="PF06094">
    <property type="entry name" value="GGACT"/>
    <property type="match status" value="1"/>
</dbReference>
<evidence type="ECO:0000259" key="5">
    <source>
        <dbReference type="Pfam" id="PF06094"/>
    </source>
</evidence>
<organism evidence="6 7">
    <name type="scientific">Gonapodya prolifera (strain JEL478)</name>
    <name type="common">Monoblepharis prolifera</name>
    <dbReference type="NCBI Taxonomy" id="1344416"/>
    <lineage>
        <taxon>Eukaryota</taxon>
        <taxon>Fungi</taxon>
        <taxon>Fungi incertae sedis</taxon>
        <taxon>Chytridiomycota</taxon>
        <taxon>Chytridiomycota incertae sedis</taxon>
        <taxon>Monoblepharidomycetes</taxon>
        <taxon>Monoblepharidales</taxon>
        <taxon>Gonapodyaceae</taxon>
        <taxon>Gonapodya</taxon>
    </lineage>
</organism>
<dbReference type="Proteomes" id="UP000070544">
    <property type="component" value="Unassembled WGS sequence"/>
</dbReference>
<dbReference type="SUPFAM" id="SSF110857">
    <property type="entry name" value="Gamma-glutamyl cyclotransferase-like"/>
    <property type="match status" value="1"/>
</dbReference>
<evidence type="ECO:0000256" key="2">
    <source>
        <dbReference type="ARBA" id="ARBA00022679"/>
    </source>
</evidence>
<accession>A0A139ANS7</accession>
<gene>
    <name evidence="6" type="ORF">M427DRAFT_132755</name>
</gene>
<evidence type="ECO:0000256" key="3">
    <source>
        <dbReference type="ARBA" id="ARBA00030602"/>
    </source>
</evidence>
<feature type="region of interest" description="Disordered" evidence="4">
    <location>
        <begin position="112"/>
        <end position="131"/>
    </location>
</feature>
<feature type="compositionally biased region" description="Low complexity" evidence="4">
    <location>
        <begin position="121"/>
        <end position="131"/>
    </location>
</feature>
<keyword evidence="7" id="KW-1185">Reference proteome</keyword>
<dbReference type="PANTHER" id="PTHR31544:SF2">
    <property type="entry name" value="AIG2-LIKE PROTEIN D"/>
    <property type="match status" value="1"/>
</dbReference>
<protein>
    <recommendedName>
        <fullName evidence="3">Putative gamma-glutamylcyclotransferase</fullName>
    </recommendedName>
</protein>
<evidence type="ECO:0000256" key="1">
    <source>
        <dbReference type="ARBA" id="ARBA00008861"/>
    </source>
</evidence>
<dbReference type="CDD" id="cd06661">
    <property type="entry name" value="GGCT_like"/>
    <property type="match status" value="1"/>
</dbReference>
<proteinExistence type="inferred from homology"/>
<dbReference type="Gene3D" id="3.10.490.10">
    <property type="entry name" value="Gamma-glutamyl cyclotransferase-like"/>
    <property type="match status" value="1"/>
</dbReference>
<name>A0A139ANS7_GONPJ</name>
<comment type="similarity">
    <text evidence="1">Belongs to the gamma-glutamylcyclotransferase family.</text>
</comment>
<dbReference type="InterPro" id="IPR009288">
    <property type="entry name" value="AIG2-like_dom"/>
</dbReference>
<dbReference type="GO" id="GO:0016740">
    <property type="term" value="F:transferase activity"/>
    <property type="evidence" value="ECO:0007669"/>
    <property type="project" value="UniProtKB-KW"/>
</dbReference>
<dbReference type="InterPro" id="IPR036568">
    <property type="entry name" value="GGCT-like_sf"/>
</dbReference>
<reference evidence="6 7" key="1">
    <citation type="journal article" date="2015" name="Genome Biol. Evol.">
        <title>Phylogenomic analyses indicate that early fungi evolved digesting cell walls of algal ancestors of land plants.</title>
        <authorList>
            <person name="Chang Y."/>
            <person name="Wang S."/>
            <person name="Sekimoto S."/>
            <person name="Aerts A.L."/>
            <person name="Choi C."/>
            <person name="Clum A."/>
            <person name="LaButti K.M."/>
            <person name="Lindquist E.A."/>
            <person name="Yee Ngan C."/>
            <person name="Ohm R.A."/>
            <person name="Salamov A.A."/>
            <person name="Grigoriev I.V."/>
            <person name="Spatafora J.W."/>
            <person name="Berbee M.L."/>
        </authorList>
    </citation>
    <scope>NUCLEOTIDE SEQUENCE [LARGE SCALE GENOMIC DNA]</scope>
    <source>
        <strain evidence="6 7">JEL478</strain>
    </source>
</reference>
<evidence type="ECO:0000313" key="6">
    <source>
        <dbReference type="EMBL" id="KXS18400.1"/>
    </source>
</evidence>
<dbReference type="PANTHER" id="PTHR31544">
    <property type="entry name" value="AIG2-LIKE PROTEIN D"/>
    <property type="match status" value="1"/>
</dbReference>
<dbReference type="OMA" id="RDNAWKW"/>
<dbReference type="InterPro" id="IPR013024">
    <property type="entry name" value="GGCT-like"/>
</dbReference>
<dbReference type="OrthoDB" id="1044435at2759"/>
<evidence type="ECO:0000256" key="4">
    <source>
        <dbReference type="SAM" id="MobiDB-lite"/>
    </source>
</evidence>
<dbReference type="InterPro" id="IPR045038">
    <property type="entry name" value="AIG2-like"/>
</dbReference>
<keyword evidence="2" id="KW-0808">Transferase</keyword>
<dbReference type="AlphaFoldDB" id="A0A139ANS7"/>
<feature type="domain" description="Gamma-glutamylcyclotransferase AIG2-like" evidence="5">
    <location>
        <begin position="18"/>
        <end position="155"/>
    </location>
</feature>